<proteinExistence type="predicted"/>
<protein>
    <submittedName>
        <fullName evidence="2">Uncharacterized protein</fullName>
    </submittedName>
</protein>
<keyword evidence="1" id="KW-0472">Membrane</keyword>
<accession>A0A511M759</accession>
<dbReference type="OrthoDB" id="9978831at2"/>
<keyword evidence="3" id="KW-1185">Reference proteome</keyword>
<name>A0A511M759_9NOCA</name>
<evidence type="ECO:0000313" key="3">
    <source>
        <dbReference type="Proteomes" id="UP000321424"/>
    </source>
</evidence>
<evidence type="ECO:0000313" key="2">
    <source>
        <dbReference type="EMBL" id="GEM36495.1"/>
    </source>
</evidence>
<feature type="transmembrane region" description="Helical" evidence="1">
    <location>
        <begin position="80"/>
        <end position="99"/>
    </location>
</feature>
<gene>
    <name evidence="2" type="ORF">NN4_10140</name>
</gene>
<keyword evidence="1" id="KW-0812">Transmembrane</keyword>
<dbReference type="RefSeq" id="WP_147128748.1">
    <property type="nucleotide sequence ID" value="NZ_BJXA01000003.1"/>
</dbReference>
<organism evidence="2 3">
    <name type="scientific">Nocardia ninae NBRC 108245</name>
    <dbReference type="NCBI Taxonomy" id="1210091"/>
    <lineage>
        <taxon>Bacteria</taxon>
        <taxon>Bacillati</taxon>
        <taxon>Actinomycetota</taxon>
        <taxon>Actinomycetes</taxon>
        <taxon>Mycobacteriales</taxon>
        <taxon>Nocardiaceae</taxon>
        <taxon>Nocardia</taxon>
    </lineage>
</organism>
<dbReference type="EMBL" id="BJXA01000003">
    <property type="protein sequence ID" value="GEM36495.1"/>
    <property type="molecule type" value="Genomic_DNA"/>
</dbReference>
<evidence type="ECO:0000256" key="1">
    <source>
        <dbReference type="SAM" id="Phobius"/>
    </source>
</evidence>
<dbReference type="Proteomes" id="UP000321424">
    <property type="component" value="Unassembled WGS sequence"/>
</dbReference>
<reference evidence="2 3" key="1">
    <citation type="submission" date="2019-07" db="EMBL/GenBank/DDBJ databases">
        <title>Whole genome shotgun sequence of Nocardia ninae NBRC 108245.</title>
        <authorList>
            <person name="Hosoyama A."/>
            <person name="Uohara A."/>
            <person name="Ohji S."/>
            <person name="Ichikawa N."/>
        </authorList>
    </citation>
    <scope>NUCLEOTIDE SEQUENCE [LARGE SCALE GENOMIC DNA]</scope>
    <source>
        <strain evidence="2 3">NBRC 108245</strain>
    </source>
</reference>
<comment type="caution">
    <text evidence="2">The sequence shown here is derived from an EMBL/GenBank/DDBJ whole genome shotgun (WGS) entry which is preliminary data.</text>
</comment>
<sequence length="141" mass="14422">MTATSPSRGVSARLLVVLAALAGIALMHGLQCKDGMPAMPMSVSVSITHSAQTVVGAEDPMDHLVTGALHAVQTAVGAPMVLDGILAACLVAILTWLAASTLRLRRTFAAVACAIRAGTTRATRAALPRAPTLAQLCVLRT</sequence>
<dbReference type="AlphaFoldDB" id="A0A511M759"/>
<keyword evidence="1" id="KW-1133">Transmembrane helix</keyword>